<keyword evidence="7" id="KW-1185">Reference proteome</keyword>
<evidence type="ECO:0000256" key="3">
    <source>
        <dbReference type="ARBA" id="ARBA00022989"/>
    </source>
</evidence>
<reference evidence="7" key="1">
    <citation type="journal article" date="2019" name="Int. J. Syst. Evol. Microbiol.">
        <title>The Global Catalogue of Microorganisms (GCM) 10K type strain sequencing project: providing services to taxonomists for standard genome sequencing and annotation.</title>
        <authorList>
            <consortium name="The Broad Institute Genomics Platform"/>
            <consortium name="The Broad Institute Genome Sequencing Center for Infectious Disease"/>
            <person name="Wu L."/>
            <person name="Ma J."/>
        </authorList>
    </citation>
    <scope>NUCLEOTIDE SEQUENCE [LARGE SCALE GENOMIC DNA]</scope>
    <source>
        <strain evidence="7">NBRC 110044</strain>
    </source>
</reference>
<comment type="caution">
    <text evidence="6">The sequence shown here is derived from an EMBL/GenBank/DDBJ whole genome shotgun (WGS) entry which is preliminary data.</text>
</comment>
<feature type="domain" description="TonB C-terminal" evidence="5">
    <location>
        <begin position="40"/>
        <end position="133"/>
    </location>
</feature>
<evidence type="ECO:0000256" key="4">
    <source>
        <dbReference type="ARBA" id="ARBA00023136"/>
    </source>
</evidence>
<protein>
    <recommendedName>
        <fullName evidence="5">TonB C-terminal domain-containing protein</fullName>
    </recommendedName>
</protein>
<dbReference type="NCBIfam" id="TIGR01352">
    <property type="entry name" value="tonB_Cterm"/>
    <property type="match status" value="1"/>
</dbReference>
<sequence length="133" mass="14468">MLGLGLAGCAKPSAPPPVEAPAPVVSPAPAPVVATPSRDELLAQYVDKVRRLIRSKMVYKGKTGNPDALFEVTLQPDMRIQAVRRVSSSGNKAFDQAVQRAIQKAGSYPPLPEGLEFSLFMTHKIKYRLNDLR</sequence>
<dbReference type="InterPro" id="IPR006260">
    <property type="entry name" value="TonB/TolA_C"/>
</dbReference>
<keyword evidence="2" id="KW-0812">Transmembrane</keyword>
<dbReference type="InterPro" id="IPR037682">
    <property type="entry name" value="TonB_C"/>
</dbReference>
<dbReference type="Gene3D" id="3.30.1150.10">
    <property type="match status" value="1"/>
</dbReference>
<comment type="subcellular location">
    <subcellularLocation>
        <location evidence="1">Membrane</location>
        <topology evidence="1">Single-pass membrane protein</topology>
    </subcellularLocation>
</comment>
<evidence type="ECO:0000256" key="2">
    <source>
        <dbReference type="ARBA" id="ARBA00022692"/>
    </source>
</evidence>
<evidence type="ECO:0000256" key="1">
    <source>
        <dbReference type="ARBA" id="ARBA00004167"/>
    </source>
</evidence>
<dbReference type="SUPFAM" id="SSF74653">
    <property type="entry name" value="TolA/TonB C-terminal domain"/>
    <property type="match status" value="1"/>
</dbReference>
<gene>
    <name evidence="6" type="ORF">GCM10007907_10710</name>
</gene>
<dbReference type="EMBL" id="BSOG01000001">
    <property type="protein sequence ID" value="GLR12281.1"/>
    <property type="molecule type" value="Genomic_DNA"/>
</dbReference>
<evidence type="ECO:0000313" key="6">
    <source>
        <dbReference type="EMBL" id="GLR12281.1"/>
    </source>
</evidence>
<dbReference type="Pfam" id="PF13103">
    <property type="entry name" value="TonB_2"/>
    <property type="match status" value="1"/>
</dbReference>
<organism evidence="6 7">
    <name type="scientific">Chitinimonas prasina</name>
    <dbReference type="NCBI Taxonomy" id="1434937"/>
    <lineage>
        <taxon>Bacteria</taxon>
        <taxon>Pseudomonadati</taxon>
        <taxon>Pseudomonadota</taxon>
        <taxon>Betaproteobacteria</taxon>
        <taxon>Neisseriales</taxon>
        <taxon>Chitinibacteraceae</taxon>
        <taxon>Chitinimonas</taxon>
    </lineage>
</organism>
<name>A0ABQ5YCK1_9NEIS</name>
<keyword evidence="4" id="KW-0472">Membrane</keyword>
<dbReference type="PROSITE" id="PS52015">
    <property type="entry name" value="TONB_CTD"/>
    <property type="match status" value="1"/>
</dbReference>
<accession>A0ABQ5YCK1</accession>
<evidence type="ECO:0000259" key="5">
    <source>
        <dbReference type="PROSITE" id="PS52015"/>
    </source>
</evidence>
<evidence type="ECO:0000313" key="7">
    <source>
        <dbReference type="Proteomes" id="UP001156706"/>
    </source>
</evidence>
<dbReference type="Proteomes" id="UP001156706">
    <property type="component" value="Unassembled WGS sequence"/>
</dbReference>
<proteinExistence type="predicted"/>
<keyword evidence="3" id="KW-1133">Transmembrane helix</keyword>